<sequence length="260" mass="28876">MEIMELIADEGKLRSASRSWRADVAQTPALLLPTAQVAGSADECSLSIVVDVRDTSCHLSHLATGATAGSTWRAAGDDWHRPMQPCWEVRMNPAWKRSFRHDPEHAIGDKQIRITIKFLWYFMFLESDLQFSHFLRFAVHVPADTPLAASTDGMLIMMEDGHGFLPARRRRLDEAGQPHRRRAGACLQLGRLRLLTGARGTTAVIDATTLEVLDLVDVPPETYNISTKLLGTANGDDTVKSLDYLHLVALPSKLLVVRMP</sequence>
<dbReference type="HOGENOM" id="CLU_1071114_0_0_1"/>
<accession>A0A0E0MA95</accession>
<dbReference type="OMA" id="YSMQDNK"/>
<organism evidence="1">
    <name type="scientific">Oryza punctata</name>
    <name type="common">Red rice</name>
    <dbReference type="NCBI Taxonomy" id="4537"/>
    <lineage>
        <taxon>Eukaryota</taxon>
        <taxon>Viridiplantae</taxon>
        <taxon>Streptophyta</taxon>
        <taxon>Embryophyta</taxon>
        <taxon>Tracheophyta</taxon>
        <taxon>Spermatophyta</taxon>
        <taxon>Magnoliopsida</taxon>
        <taxon>Liliopsida</taxon>
        <taxon>Poales</taxon>
        <taxon>Poaceae</taxon>
        <taxon>BOP clade</taxon>
        <taxon>Oryzoideae</taxon>
        <taxon>Oryzeae</taxon>
        <taxon>Oryzinae</taxon>
        <taxon>Oryza</taxon>
    </lineage>
</organism>
<reference evidence="1" key="2">
    <citation type="submission" date="2018-05" db="EMBL/GenBank/DDBJ databases">
        <title>OpunRS2 (Oryza punctata Reference Sequence Version 2).</title>
        <authorList>
            <person name="Zhang J."/>
            <person name="Kudrna D."/>
            <person name="Lee S."/>
            <person name="Talag J."/>
            <person name="Welchert J."/>
            <person name="Wing R.A."/>
        </authorList>
    </citation>
    <scope>NUCLEOTIDE SEQUENCE [LARGE SCALE GENOMIC DNA]</scope>
</reference>
<protein>
    <submittedName>
        <fullName evidence="1">Uncharacterized protein</fullName>
    </submittedName>
</protein>
<dbReference type="Gramene" id="OPUNC10G15590.1">
    <property type="protein sequence ID" value="OPUNC10G15590.1"/>
    <property type="gene ID" value="OPUNC10G15590"/>
</dbReference>
<proteinExistence type="predicted"/>
<reference evidence="1" key="1">
    <citation type="submission" date="2015-04" db="UniProtKB">
        <authorList>
            <consortium name="EnsemblPlants"/>
        </authorList>
    </citation>
    <scope>IDENTIFICATION</scope>
</reference>
<dbReference type="AlphaFoldDB" id="A0A0E0MA95"/>
<name>A0A0E0MA95_ORYPU</name>
<dbReference type="Proteomes" id="UP000026962">
    <property type="component" value="Chromosome 10"/>
</dbReference>
<keyword evidence="2" id="KW-1185">Reference proteome</keyword>
<dbReference type="EnsemblPlants" id="OPUNC10G15590.1">
    <property type="protein sequence ID" value="OPUNC10G15590.1"/>
    <property type="gene ID" value="OPUNC10G15590"/>
</dbReference>
<evidence type="ECO:0000313" key="1">
    <source>
        <dbReference type="EnsemblPlants" id="OPUNC10G15590.1"/>
    </source>
</evidence>
<evidence type="ECO:0000313" key="2">
    <source>
        <dbReference type="Proteomes" id="UP000026962"/>
    </source>
</evidence>